<proteinExistence type="predicted"/>
<organism evidence="1 2">
    <name type="scientific">Nocardia rhamnosiphila</name>
    <dbReference type="NCBI Taxonomy" id="426716"/>
    <lineage>
        <taxon>Bacteria</taxon>
        <taxon>Bacillati</taxon>
        <taxon>Actinomycetota</taxon>
        <taxon>Actinomycetes</taxon>
        <taxon>Mycobacteriales</taxon>
        <taxon>Nocardiaceae</taxon>
        <taxon>Nocardia</taxon>
    </lineage>
</organism>
<evidence type="ECO:0000313" key="2">
    <source>
        <dbReference type="Proteomes" id="UP001550628"/>
    </source>
</evidence>
<reference evidence="1 2" key="1">
    <citation type="submission" date="2024-06" db="EMBL/GenBank/DDBJ databases">
        <title>The Natural Products Discovery Center: Release of the First 8490 Sequenced Strains for Exploring Actinobacteria Biosynthetic Diversity.</title>
        <authorList>
            <person name="Kalkreuter E."/>
            <person name="Kautsar S.A."/>
            <person name="Yang D."/>
            <person name="Bader C.D."/>
            <person name="Teijaro C.N."/>
            <person name="Fluegel L."/>
            <person name="Davis C.M."/>
            <person name="Simpson J.R."/>
            <person name="Lauterbach L."/>
            <person name="Steele A.D."/>
            <person name="Gui C."/>
            <person name="Meng S."/>
            <person name="Li G."/>
            <person name="Viehrig K."/>
            <person name="Ye F."/>
            <person name="Su P."/>
            <person name="Kiefer A.F."/>
            <person name="Nichols A."/>
            <person name="Cepeda A.J."/>
            <person name="Yan W."/>
            <person name="Fan B."/>
            <person name="Jiang Y."/>
            <person name="Adhikari A."/>
            <person name="Zheng C.-J."/>
            <person name="Schuster L."/>
            <person name="Cowan T.M."/>
            <person name="Smanski M.J."/>
            <person name="Chevrette M.G."/>
            <person name="De Carvalho L.P.S."/>
            <person name="Shen B."/>
        </authorList>
    </citation>
    <scope>NUCLEOTIDE SEQUENCE [LARGE SCALE GENOMIC DNA]</scope>
    <source>
        <strain evidence="1 2">NPDC019708</strain>
    </source>
</reference>
<protein>
    <submittedName>
        <fullName evidence="1">Uncharacterized protein</fullName>
    </submittedName>
</protein>
<accession>A0ABV2WIX8</accession>
<gene>
    <name evidence="1" type="ORF">ABZ510_03175</name>
</gene>
<sequence length="316" mass="35741">MAVSVPEKTLEHWASQYINYRFRSNAALWWPTSGVDIDAQGLPLRPGKAVSFELKTTLPGSTRVPRPPTSGSKVYTHSVDINLTQLRNYLDRPLGLQPFYAFPMPIWQGQLNEHAKRNGYHPSDTAFRRSRDLWFASWMSVMTTAEVASALASELSGHDIRNKKVSKTLVCIDYRVKDRSHSLRWASGRSNHKYYPWRDFWGKLADCGSPDWPQRIIVPSRMISQLGPEITHRDVRDLFKEMAYSEPGEPLSILTPDPQGVFTDEFVGATSTAMPSTLSDSQSDDLEPDIESYGFHAFLNASIPSRKSGVRPRPSR</sequence>
<dbReference type="EMBL" id="JBEYBF010000002">
    <property type="protein sequence ID" value="MEU1950838.1"/>
    <property type="molecule type" value="Genomic_DNA"/>
</dbReference>
<name>A0ABV2WIX8_9NOCA</name>
<comment type="caution">
    <text evidence="1">The sequence shown here is derived from an EMBL/GenBank/DDBJ whole genome shotgun (WGS) entry which is preliminary data.</text>
</comment>
<dbReference type="RefSeq" id="WP_356958544.1">
    <property type="nucleotide sequence ID" value="NZ_JBEYBD010000013.1"/>
</dbReference>
<keyword evidence="2" id="KW-1185">Reference proteome</keyword>
<dbReference type="Proteomes" id="UP001550628">
    <property type="component" value="Unassembled WGS sequence"/>
</dbReference>
<evidence type="ECO:0000313" key="1">
    <source>
        <dbReference type="EMBL" id="MEU1950838.1"/>
    </source>
</evidence>